<reference evidence="2" key="1">
    <citation type="submission" date="2022-11" db="EMBL/GenBank/DDBJ databases">
        <title>Draft genome sequence of Sellimonas catena strain 18CBH55.</title>
        <authorList>
            <person name="Hisatomi A."/>
            <person name="Ohkuma M."/>
            <person name="Sakamoto M."/>
        </authorList>
    </citation>
    <scope>NUCLEOTIDE SEQUENCE</scope>
    <source>
        <strain evidence="2">18CBH55</strain>
    </source>
</reference>
<feature type="transmembrane region" description="Helical" evidence="1">
    <location>
        <begin position="6"/>
        <end position="21"/>
    </location>
</feature>
<feature type="transmembrane region" description="Helical" evidence="1">
    <location>
        <begin position="222"/>
        <end position="240"/>
    </location>
</feature>
<protein>
    <recommendedName>
        <fullName evidence="4">Oligosaccharide repeat unit polymerase</fullName>
    </recommendedName>
</protein>
<evidence type="ECO:0000313" key="3">
    <source>
        <dbReference type="Proteomes" id="UP001145094"/>
    </source>
</evidence>
<feature type="transmembrane region" description="Helical" evidence="1">
    <location>
        <begin position="97"/>
        <end position="116"/>
    </location>
</feature>
<feature type="transmembrane region" description="Helical" evidence="1">
    <location>
        <begin position="170"/>
        <end position="186"/>
    </location>
</feature>
<dbReference type="RefSeq" id="WP_281844825.1">
    <property type="nucleotide sequence ID" value="NZ_BSCH01000006.1"/>
</dbReference>
<feature type="transmembrane region" description="Helical" evidence="1">
    <location>
        <begin position="344"/>
        <end position="364"/>
    </location>
</feature>
<reference evidence="2" key="2">
    <citation type="submission" date="2022-11" db="EMBL/GenBank/DDBJ databases">
        <title>Draft genome sequence of Sellimonas catena strain 18CBH55.</title>
        <authorList>
            <person name="Atsushi H."/>
            <person name="Moriya O."/>
            <person name="Mitsuo S."/>
        </authorList>
    </citation>
    <scope>NUCLEOTIDE SEQUENCE</scope>
    <source>
        <strain evidence="2">18CBH55</strain>
    </source>
</reference>
<comment type="caution">
    <text evidence="2">The sequence shown here is derived from an EMBL/GenBank/DDBJ whole genome shotgun (WGS) entry which is preliminary data.</text>
</comment>
<feature type="transmembrane region" description="Helical" evidence="1">
    <location>
        <begin position="57"/>
        <end position="77"/>
    </location>
</feature>
<feature type="transmembrane region" description="Helical" evidence="1">
    <location>
        <begin position="399"/>
        <end position="417"/>
    </location>
</feature>
<keyword evidence="1" id="KW-0812">Transmembrane</keyword>
<organism evidence="2 3">
    <name type="scientific">Sellimonas catena</name>
    <dbReference type="NCBI Taxonomy" id="2994035"/>
    <lineage>
        <taxon>Bacteria</taxon>
        <taxon>Bacillati</taxon>
        <taxon>Bacillota</taxon>
        <taxon>Clostridia</taxon>
        <taxon>Lachnospirales</taxon>
        <taxon>Lachnospiraceae</taxon>
        <taxon>Sellimonas</taxon>
    </lineage>
</organism>
<feature type="transmembrane region" description="Helical" evidence="1">
    <location>
        <begin position="192"/>
        <end position="210"/>
    </location>
</feature>
<dbReference type="NCBIfam" id="TIGR04370">
    <property type="entry name" value="glyco_rpt_poly"/>
    <property type="match status" value="1"/>
</dbReference>
<gene>
    <name evidence="2" type="ORF">Selli2_12410</name>
</gene>
<keyword evidence="1" id="KW-0472">Membrane</keyword>
<accession>A0A9W6CC17</accession>
<evidence type="ECO:0008006" key="4">
    <source>
        <dbReference type="Google" id="ProtNLM"/>
    </source>
</evidence>
<feature type="transmembrane region" description="Helical" evidence="1">
    <location>
        <begin position="376"/>
        <end position="393"/>
    </location>
</feature>
<sequence length="432" mass="49848">MEEILCIVIVWIIFGITILIFKKVYSPAILFTGLWTLIFTLYGFHLYGLFYADPNCLWILIGGIGAFVLGCVCSQFFRTNKKTSSRNRTYEINESFLEKLVFVSACILVYGAAHNLQNISLSVQVLRYGGEMNISLTYVILRDFFAVPIVFAVICFFLAKTALGQFSIKWMLYTFLLVALDIFALFEQLCIYALGVGIIFTVLYIFTTKKINIKIHKKIKKYFKYILIALVVLVIILANLREISLFEQIYSYLACSITLFSIDYNEFCNLSRDSFVGQYTYGLSSFQGVVRHLFAILERFGGSSELFDSASYFYASYLALPKYVTPGGTYNSFVTMFLYFYKDFGFAGMFIIPFFLGIIIQRVFNKFINNPDVYKLSIYIFFVIGLFFSYMQSPFVDKKFVFAIVILFISRKNCNAVKYKLKFSKRRKGELV</sequence>
<dbReference type="AlphaFoldDB" id="A0A9W6CC17"/>
<feature type="transmembrane region" description="Helical" evidence="1">
    <location>
        <begin position="136"/>
        <end position="158"/>
    </location>
</feature>
<evidence type="ECO:0000256" key="1">
    <source>
        <dbReference type="SAM" id="Phobius"/>
    </source>
</evidence>
<name>A0A9W6CC17_9FIRM</name>
<reference evidence="2" key="3">
    <citation type="journal article" date="2023" name="Int. J. Syst. Evol. Microbiol.">
        <title>Sellimonas catena sp. nov., isolated from human faeces.</title>
        <authorList>
            <person name="Hisatomi A."/>
            <person name="Ohkuma M."/>
            <person name="Sakamoto M."/>
        </authorList>
    </citation>
    <scope>NUCLEOTIDE SEQUENCE</scope>
    <source>
        <strain evidence="2">18CBH55</strain>
    </source>
</reference>
<evidence type="ECO:0000313" key="2">
    <source>
        <dbReference type="EMBL" id="GLG89814.1"/>
    </source>
</evidence>
<dbReference type="EMBL" id="BSCH01000006">
    <property type="protein sequence ID" value="GLG89814.1"/>
    <property type="molecule type" value="Genomic_DNA"/>
</dbReference>
<feature type="transmembrane region" description="Helical" evidence="1">
    <location>
        <begin position="28"/>
        <end position="51"/>
    </location>
</feature>
<keyword evidence="1" id="KW-1133">Transmembrane helix</keyword>
<proteinExistence type="predicted"/>
<dbReference type="Proteomes" id="UP001145094">
    <property type="component" value="Unassembled WGS sequence"/>
</dbReference>